<organism evidence="1 2">
    <name type="scientific">Sporanaerobium hydrogeniformans</name>
    <dbReference type="NCBI Taxonomy" id="3072179"/>
    <lineage>
        <taxon>Bacteria</taxon>
        <taxon>Bacillati</taxon>
        <taxon>Bacillota</taxon>
        <taxon>Clostridia</taxon>
        <taxon>Lachnospirales</taxon>
        <taxon>Lachnospiraceae</taxon>
        <taxon>Sporanaerobium</taxon>
    </lineage>
</organism>
<keyword evidence="2" id="KW-1185">Reference proteome</keyword>
<reference evidence="1" key="1">
    <citation type="submission" date="2017-10" db="EMBL/GenBank/DDBJ databases">
        <title>Genome sequence of cellulolytic Lachnospiraceae bacterium XHS1971 isolated from hotspring sediment.</title>
        <authorList>
            <person name="Vasudevan G."/>
            <person name="Joshi A.J."/>
            <person name="Hivarkar S."/>
            <person name="Lanjekar V.B."/>
            <person name="Dhakephalkar P.K."/>
            <person name="Dagar S."/>
        </authorList>
    </citation>
    <scope>NUCLEOTIDE SEQUENCE</scope>
    <source>
        <strain evidence="1">XHS1971</strain>
    </source>
</reference>
<keyword evidence="1" id="KW-0966">Cell projection</keyword>
<proteinExistence type="predicted"/>
<protein>
    <submittedName>
        <fullName evidence="1">Flagellar export chaperone FliS</fullName>
    </submittedName>
</protein>
<dbReference type="Proteomes" id="UP000224460">
    <property type="component" value="Unassembled WGS sequence"/>
</dbReference>
<dbReference type="EMBL" id="PEDL01000004">
    <property type="protein sequence ID" value="PHV71361.1"/>
    <property type="molecule type" value="Genomic_DNA"/>
</dbReference>
<keyword evidence="1" id="KW-0282">Flagellum</keyword>
<accession>A0AC61DF80</accession>
<name>A0AC61DF80_9FIRM</name>
<evidence type="ECO:0000313" key="2">
    <source>
        <dbReference type="Proteomes" id="UP000224460"/>
    </source>
</evidence>
<sequence length="121" mass="14137">MRNPYQQYKQNSVLTAPAGELTLMLYNGALKFCTQAEEAIEKQDPKLSHIYLIKVQDIISELTITLDNKYPIAAEMKRLYDYINELLIEANMKKDVQKLREAKGLIKEFRDTWQEVIKAKK</sequence>
<gene>
    <name evidence="1" type="primary">fliS</name>
    <name evidence="1" type="ORF">CS063_06625</name>
</gene>
<comment type="caution">
    <text evidence="1">The sequence shown here is derived from an EMBL/GenBank/DDBJ whole genome shotgun (WGS) entry which is preliminary data.</text>
</comment>
<evidence type="ECO:0000313" key="1">
    <source>
        <dbReference type="EMBL" id="PHV71361.1"/>
    </source>
</evidence>
<keyword evidence="1" id="KW-0969">Cilium</keyword>